<evidence type="ECO:0000313" key="1">
    <source>
        <dbReference type="EMBL" id="SVD20821.1"/>
    </source>
</evidence>
<organism evidence="1">
    <name type="scientific">marine metagenome</name>
    <dbReference type="NCBI Taxonomy" id="408172"/>
    <lineage>
        <taxon>unclassified sequences</taxon>
        <taxon>metagenomes</taxon>
        <taxon>ecological metagenomes</taxon>
    </lineage>
</organism>
<reference evidence="1" key="1">
    <citation type="submission" date="2018-05" db="EMBL/GenBank/DDBJ databases">
        <authorList>
            <person name="Lanie J.A."/>
            <person name="Ng W.-L."/>
            <person name="Kazmierczak K.M."/>
            <person name="Andrzejewski T.M."/>
            <person name="Davidsen T.M."/>
            <person name="Wayne K.J."/>
            <person name="Tettelin H."/>
            <person name="Glass J.I."/>
            <person name="Rusch D."/>
            <person name="Podicherti R."/>
            <person name="Tsui H.-C.T."/>
            <person name="Winkler M.E."/>
        </authorList>
    </citation>
    <scope>NUCLEOTIDE SEQUENCE</scope>
</reference>
<gene>
    <name evidence="1" type="ORF">METZ01_LOCUS373675</name>
</gene>
<accession>A0A382THB5</accession>
<feature type="non-terminal residue" evidence="1">
    <location>
        <position position="1"/>
    </location>
</feature>
<dbReference type="AlphaFoldDB" id="A0A382THB5"/>
<proteinExistence type="predicted"/>
<name>A0A382THB5_9ZZZZ</name>
<protein>
    <submittedName>
        <fullName evidence="1">Uncharacterized protein</fullName>
    </submittedName>
</protein>
<dbReference type="EMBL" id="UINC01136200">
    <property type="protein sequence ID" value="SVD20821.1"/>
    <property type="molecule type" value="Genomic_DNA"/>
</dbReference>
<sequence length="50" mass="5076">LIPSPYGGGGFVVAPTKVEGDSNLQLNQSSTSAIGVNNPELSAKFALAEE</sequence>